<keyword evidence="2" id="KW-1185">Reference proteome</keyword>
<protein>
    <submittedName>
        <fullName evidence="1 3">Uncharacterized protein</fullName>
    </submittedName>
</protein>
<dbReference type="WBParaSite" id="BTMF_0001542701-mRNA-1">
    <property type="protein sequence ID" value="BTMF_0001542701-mRNA-1"/>
    <property type="gene ID" value="BTMF_0001542701"/>
</dbReference>
<name>A0A0R3R5Y3_9BILA</name>
<evidence type="ECO:0000313" key="2">
    <source>
        <dbReference type="Proteomes" id="UP000280834"/>
    </source>
</evidence>
<reference evidence="3" key="1">
    <citation type="submission" date="2017-02" db="UniProtKB">
        <authorList>
            <consortium name="WormBaseParasite"/>
        </authorList>
    </citation>
    <scope>IDENTIFICATION</scope>
</reference>
<evidence type="ECO:0000313" key="3">
    <source>
        <dbReference type="WBParaSite" id="BTMF_0001542701-mRNA-1"/>
    </source>
</evidence>
<dbReference type="AlphaFoldDB" id="A0A0R3R5Y3"/>
<organism evidence="3">
    <name type="scientific">Brugia timori</name>
    <dbReference type="NCBI Taxonomy" id="42155"/>
    <lineage>
        <taxon>Eukaryota</taxon>
        <taxon>Metazoa</taxon>
        <taxon>Ecdysozoa</taxon>
        <taxon>Nematoda</taxon>
        <taxon>Chromadorea</taxon>
        <taxon>Rhabditida</taxon>
        <taxon>Spirurina</taxon>
        <taxon>Spiruromorpha</taxon>
        <taxon>Filarioidea</taxon>
        <taxon>Onchocercidae</taxon>
        <taxon>Brugia</taxon>
    </lineage>
</organism>
<reference evidence="1 2" key="2">
    <citation type="submission" date="2018-11" db="EMBL/GenBank/DDBJ databases">
        <authorList>
            <consortium name="Pathogen Informatics"/>
        </authorList>
    </citation>
    <scope>NUCLEOTIDE SEQUENCE [LARGE SCALE GENOMIC DNA]</scope>
</reference>
<accession>A0A0R3R5Y3</accession>
<dbReference type="Proteomes" id="UP000280834">
    <property type="component" value="Unassembled WGS sequence"/>
</dbReference>
<sequence length="82" mass="9056">MENVGSTDTASIGNKTLRLLEPPRSLWESSSGGQLSCYGSLTASTSSVCAPNIQRHKLSNTPAYEYVHIPFLYSFHLFYLIT</sequence>
<proteinExistence type="predicted"/>
<evidence type="ECO:0000313" key="1">
    <source>
        <dbReference type="EMBL" id="VDO45751.1"/>
    </source>
</evidence>
<dbReference type="STRING" id="42155.A0A0R3R5Y3"/>
<gene>
    <name evidence="1" type="ORF">BTMF_LOCUS13419</name>
</gene>
<dbReference type="EMBL" id="UZAG01020086">
    <property type="protein sequence ID" value="VDO45751.1"/>
    <property type="molecule type" value="Genomic_DNA"/>
</dbReference>